<proteinExistence type="predicted"/>
<protein>
    <submittedName>
        <fullName evidence="1">Uncharacterized protein</fullName>
    </submittedName>
</protein>
<organism evidence="1">
    <name type="scientific">Plasmodium falciparum Vietnam Oak-Knoll</name>
    <name type="common">FVO</name>
    <dbReference type="NCBI Taxonomy" id="1036723"/>
    <lineage>
        <taxon>Eukaryota</taxon>
        <taxon>Sar</taxon>
        <taxon>Alveolata</taxon>
        <taxon>Apicomplexa</taxon>
        <taxon>Aconoidasida</taxon>
        <taxon>Haemosporida</taxon>
        <taxon>Plasmodiidae</taxon>
        <taxon>Plasmodium</taxon>
        <taxon>Plasmodium (Laverania)</taxon>
    </lineage>
</organism>
<dbReference type="AlphaFoldDB" id="A0A024V4R9"/>
<dbReference type="Proteomes" id="UP000030690">
    <property type="component" value="Unassembled WGS sequence"/>
</dbReference>
<reference evidence="1" key="1">
    <citation type="submission" date="2013-02" db="EMBL/GenBank/DDBJ databases">
        <title>The Genome Annotation of Plasmodium falciparum Vietnam Oak-Knoll (FVO).</title>
        <authorList>
            <consortium name="The Broad Institute Genome Sequencing Platform"/>
            <consortium name="The Broad Institute Genome Sequencing Center for Infectious Disease"/>
            <person name="Neafsey D."/>
            <person name="Hoffman S."/>
            <person name="Volkman S."/>
            <person name="Rosenthal P."/>
            <person name="Walker B."/>
            <person name="Young S.K."/>
            <person name="Zeng Q."/>
            <person name="Gargeya S."/>
            <person name="Fitzgerald M."/>
            <person name="Haas B."/>
            <person name="Abouelleil A."/>
            <person name="Allen A.W."/>
            <person name="Alvarado L."/>
            <person name="Arachchi H.M."/>
            <person name="Berlin A.M."/>
            <person name="Chapman S.B."/>
            <person name="Gainer-Dewar J."/>
            <person name="Goldberg J."/>
            <person name="Griggs A."/>
            <person name="Gujja S."/>
            <person name="Hansen M."/>
            <person name="Howarth C."/>
            <person name="Imamovic A."/>
            <person name="Ireland A."/>
            <person name="Larimer J."/>
            <person name="McCowan C."/>
            <person name="Murphy C."/>
            <person name="Pearson M."/>
            <person name="Poon T.W."/>
            <person name="Priest M."/>
            <person name="Roberts A."/>
            <person name="Saif S."/>
            <person name="Shea T."/>
            <person name="Sisk P."/>
            <person name="Sykes S."/>
            <person name="Wortman J."/>
            <person name="Nusbaum C."/>
            <person name="Birren B."/>
        </authorList>
    </citation>
    <scope>NUCLEOTIDE SEQUENCE [LARGE SCALE GENOMIC DNA]</scope>
    <source>
        <strain evidence="1">Vietnam Oak-Knoll</strain>
    </source>
</reference>
<gene>
    <name evidence="1" type="ORF">PFFVO_03301</name>
</gene>
<dbReference type="Pfam" id="PF09808">
    <property type="entry name" value="SNAPC1"/>
    <property type="match status" value="1"/>
</dbReference>
<reference evidence="1" key="2">
    <citation type="submission" date="2013-02" db="EMBL/GenBank/DDBJ databases">
        <title>The Genome Sequence of Plasmodium falciparum Vietnam Oak-Knoll (FVO).</title>
        <authorList>
            <consortium name="The Broad Institute Genome Sequencing Platform"/>
            <consortium name="The Broad Institute Genome Sequencing Center for Infectious Disease"/>
            <person name="Neafsey D."/>
            <person name="Cheeseman I."/>
            <person name="Volkman S."/>
            <person name="Adams J."/>
            <person name="Walker B."/>
            <person name="Young S.K."/>
            <person name="Zeng Q."/>
            <person name="Gargeya S."/>
            <person name="Fitzgerald M."/>
            <person name="Haas B."/>
            <person name="Abouelleil A."/>
            <person name="Alvarado L."/>
            <person name="Arachchi H.M."/>
            <person name="Berlin A.M."/>
            <person name="Chapman S.B."/>
            <person name="Dewar J."/>
            <person name="Goldberg J."/>
            <person name="Griggs A."/>
            <person name="Gujja S."/>
            <person name="Hansen M."/>
            <person name="Howarth C."/>
            <person name="Imamovic A."/>
            <person name="Larimer J."/>
            <person name="McCowan C."/>
            <person name="Murphy C."/>
            <person name="Neiman D."/>
            <person name="Pearson M."/>
            <person name="Priest M."/>
            <person name="Roberts A."/>
            <person name="Saif S."/>
            <person name="Shea T."/>
            <person name="Sisk P."/>
            <person name="Sykes S."/>
            <person name="Wortman J."/>
            <person name="Nusbaum C."/>
            <person name="Birren B."/>
        </authorList>
    </citation>
    <scope>NUCLEOTIDE SEQUENCE [LARGE SCALE GENOMIC DNA]</scope>
    <source>
        <strain evidence="1">Vietnam Oak-Knoll</strain>
    </source>
</reference>
<name>A0A024V4R9_PLAFA</name>
<evidence type="ECO:0000313" key="1">
    <source>
        <dbReference type="EMBL" id="ETW17806.1"/>
    </source>
</evidence>
<sequence length="279" mass="33303">MYTIDFVNEEKYIQRVGDICGDFYVPVCLPGRYKYNVEDIENLLHLWMTKNHKIKNGEHKDLYLFSLLFKETKFSLILTKSKYENNISSWETLWLSWKHVFKNSFDENNNKYIKLYTNNIIQFQAGCIYLLFLLYFSQHVEENHYALPLYLSPDIMNLCLDVTEKCEESNIFKELRFILNFMVDTNSIILCCNDELNEIYQDRYGDPLYIEKNKMSVENSIEINDVDINKLYDTLITDIKYISEKCDEKRRKKTLSNTSTNSLLTKLEHIKKVINKDDL</sequence>
<dbReference type="EMBL" id="KI925115">
    <property type="protein sequence ID" value="ETW17806.1"/>
    <property type="molecule type" value="Genomic_DNA"/>
</dbReference>
<dbReference type="OrthoDB" id="374157at2759"/>
<dbReference type="InterPro" id="IPR019188">
    <property type="entry name" value="SNAPC1"/>
</dbReference>
<accession>A0A024V4R9</accession>
<dbReference type="SMR" id="A0A024V4R9"/>